<accession>B7SV50</accession>
<dbReference type="Proteomes" id="UP000011785">
    <property type="component" value="Segment"/>
</dbReference>
<dbReference type="KEGG" id="vg:7047209"/>
<evidence type="ECO:0000313" key="1">
    <source>
        <dbReference type="EMBL" id="ACH96159.1"/>
    </source>
</evidence>
<keyword evidence="5" id="KW-1185">Reference proteome</keyword>
<dbReference type="OrthoDB" id="32832at10239"/>
<reference evidence="4" key="4">
    <citation type="submission" date="2021-08" db="EMBL/GenBank/DDBJ databases">
        <title>Whole genome sequence of Oryctes rhinoceros Nudivirus detected in Riau Province, Indonesia.</title>
        <authorList>
            <person name="Kurnia Y.W."/>
            <person name="Tanjung Z.A."/>
            <person name="Utomo C."/>
            <person name="Naim M."/>
            <person name="Situmorang E.C."/>
            <person name="Liwang T."/>
        </authorList>
    </citation>
    <scope>NUCLEOTIDE SEQUENCE</scope>
    <source>
        <strain evidence="4">LiboV</strain>
    </source>
</reference>
<dbReference type="EMBL" id="MT150137">
    <property type="protein sequence ID" value="QKE59503.1"/>
    <property type="molecule type" value="Genomic_DNA"/>
</dbReference>
<dbReference type="EMBL" id="MN623374">
    <property type="protein sequence ID" value="QHG11268.1"/>
    <property type="molecule type" value="Genomic_DNA"/>
</dbReference>
<evidence type="ECO:0000313" key="5">
    <source>
        <dbReference type="Proteomes" id="UP000011785"/>
    </source>
</evidence>
<gene>
    <name evidence="2" type="ORF">SI_OrNV_gp029</name>
</gene>
<dbReference type="RefSeq" id="YP_002321340.1">
    <property type="nucleotide sequence ID" value="NC_011588.1"/>
</dbReference>
<proteinExistence type="predicted"/>
<evidence type="ECO:0000313" key="4">
    <source>
        <dbReference type="EMBL" id="UBO76450.1"/>
    </source>
</evidence>
<dbReference type="EMBL" id="EU747721">
    <property type="protein sequence ID" value="ACH96159.1"/>
    <property type="molecule type" value="Genomic_DNA"/>
</dbReference>
<evidence type="ECO:0000313" key="2">
    <source>
        <dbReference type="EMBL" id="QHG11268.1"/>
    </source>
</evidence>
<evidence type="ECO:0000313" key="3">
    <source>
        <dbReference type="EMBL" id="QKE59503.1"/>
    </source>
</evidence>
<dbReference type="EMBL" id="MZ727584">
    <property type="protein sequence ID" value="UBO76450.1"/>
    <property type="molecule type" value="Genomic_DNA"/>
</dbReference>
<reference evidence="3" key="3">
    <citation type="submission" date="2020-03" db="EMBL/GenBank/DDBJ databases">
        <title>Whole genome sequence of Oryctes rhinoceros Nudivirus isolated in Riau Province, Indonesia.</title>
        <authorList>
            <person name="Kurnia Y.W."/>
            <person name="Tanjung Z.A."/>
            <person name="Utomo C."/>
            <person name="Naim M."/>
            <person name="Situmorang E.C."/>
            <person name="Liwang T."/>
        </authorList>
    </citation>
    <scope>NUCLEOTIDE SEQUENCE</scope>
    <source>
        <strain evidence="3">LiboV</strain>
    </source>
</reference>
<name>A0A6B9QU27_9VIRU</name>
<reference evidence="1 5" key="1">
    <citation type="journal article" date="2008" name="J. Virol. Methods">
        <title>Sequencing of the large dsDNA genome of Oryctes rhinoceros nudivirus using multiple displacement amplification of nanogram amounts of virus DNA.</title>
        <authorList>
            <person name="Wang Y."/>
            <person name="Kleespies R.G."/>
            <person name="Ramle M.B."/>
            <person name="Jehle J.A."/>
        </authorList>
    </citation>
    <scope>NUCLEOTIDE SEQUENCE [LARGE SCALE GENOMIC DNA]</scope>
    <source>
        <strain evidence="5">Isolate Oryctes rhinoceros/Malaysia/Ma07/2007</strain>
        <strain evidence="1">Ma07</strain>
    </source>
</reference>
<sequence>MLIPLRFKVLMCETTLCNVDVDNFVGSNDAFDPMVNNSAMVAEAILHDILYVVYSYCIAMYVTIDSNVANIPQLIASKIGQSSIRWCSDLNVCDAFTELRNNGGKIDSNQNAMQVYFNTPISMSTDVEEYTMPPNTIHFVYLDYAVNTYALRMILNNIKKLRNVIIITNGSSYSYGQYVLTVGNCTLDDIADVISGIIVVHIRENRTVDERELVALICGETCDSTTCRATESKKYNIYNILDSKRVNYGEIPDCYECKI</sequence>
<organism evidence="2">
    <name type="scientific">Oryctes rhinoceros nudivirus</name>
    <dbReference type="NCBI Taxonomy" id="92521"/>
    <lineage>
        <taxon>Viruses</taxon>
        <taxon>Viruses incertae sedis</taxon>
        <taxon>Naldaviricetes</taxon>
        <taxon>Lefavirales</taxon>
        <taxon>Nudiviridae</taxon>
        <taxon>Alphanudivirus</taxon>
        <taxon>Alphanudivirus oryrhinocerotis</taxon>
    </lineage>
</organism>
<accession>A0A6B9QU27</accession>
<reference evidence="2" key="2">
    <citation type="journal article" date="2020" name="J. ISSAAS">
        <title>Complete genome sequence of Oryctes rhinoceros Nudivirus isolated from Coconut Rhinoceros Beetle in the Solomon Islands.</title>
        <authorList>
            <person name="Etebari K."/>
            <person name="Filipovic I."/>
            <person name="Rasic G."/>
            <person name="Devine G.J."/>
            <person name="Tsatsia H."/>
            <person name="Furlong M.J."/>
        </authorList>
    </citation>
    <scope>NUCLEOTIDE SEQUENCE</scope>
    <source>
        <strain evidence="2">Solomon Islands</strain>
    </source>
</reference>
<protein>
    <submittedName>
        <fullName evidence="2">GrBNV_gp81-like protein</fullName>
    </submittedName>
</protein>